<dbReference type="PIRSF" id="PIRSF005557">
    <property type="entry name" value="Sialyl_trans"/>
    <property type="match status" value="1"/>
</dbReference>
<keyword evidence="14" id="KW-0472">Membrane</keyword>
<evidence type="ECO:0000256" key="1">
    <source>
        <dbReference type="ARBA" id="ARBA00004447"/>
    </source>
</evidence>
<evidence type="ECO:0000256" key="2">
    <source>
        <dbReference type="ARBA" id="ARBA00004613"/>
    </source>
</evidence>
<feature type="binding site" evidence="33">
    <location>
        <position position="305"/>
    </location>
    <ligand>
        <name>substrate</name>
    </ligand>
</feature>
<evidence type="ECO:0000313" key="35">
    <source>
        <dbReference type="Ensembl" id="ENSELUP00000095375.1"/>
    </source>
</evidence>
<evidence type="ECO:0000256" key="28">
    <source>
        <dbReference type="ARBA" id="ARBA00062545"/>
    </source>
</evidence>
<comment type="subunit">
    <text evidence="28">Homodimer; disulfide-linked. Homodimer formation occurs in the endoplasmic reticulum.</text>
</comment>
<comment type="pathway">
    <text evidence="3">Protein modification; protein glycosylation.</text>
</comment>
<evidence type="ECO:0000256" key="8">
    <source>
        <dbReference type="ARBA" id="ARBA00022679"/>
    </source>
</evidence>
<evidence type="ECO:0000256" key="23">
    <source>
        <dbReference type="ARBA" id="ARBA00043673"/>
    </source>
</evidence>
<evidence type="ECO:0000256" key="31">
    <source>
        <dbReference type="ARBA" id="ARBA00081332"/>
    </source>
</evidence>
<keyword evidence="8" id="KW-0808">Transferase</keyword>
<evidence type="ECO:0000256" key="29">
    <source>
        <dbReference type="ARBA" id="ARBA00072809"/>
    </source>
</evidence>
<dbReference type="Ensembl" id="ENSELUT00000095553.1">
    <property type="protein sequence ID" value="ENSELUP00000095375.1"/>
    <property type="gene ID" value="ENSELUG00000036331.1"/>
</dbReference>
<dbReference type="CTD" id="445567"/>
<evidence type="ECO:0000256" key="15">
    <source>
        <dbReference type="ARBA" id="ARBA00023157"/>
    </source>
</evidence>
<feature type="binding site" evidence="33">
    <location>
        <position position="176"/>
    </location>
    <ligand>
        <name>substrate</name>
    </ligand>
</feature>
<keyword evidence="16" id="KW-0325">Glycoprotein</keyword>
<protein>
    <recommendedName>
        <fullName evidence="29">CMP-N-acetylneuraminate-beta-galactosamide-alpha-2,3-sialyltransferase 2</fullName>
        <ecNumber evidence="18">2.4.3.2</ecNumber>
        <ecNumber evidence="19">2.4.3.4</ecNumber>
    </recommendedName>
    <alternativeName>
        <fullName evidence="22">Gal-NAc6S</fullName>
    </alternativeName>
    <alternativeName>
        <fullName evidence="20">Gal-beta-1,3-GalNAc-alpha-2,3-sialyltransferase</fullName>
    </alternativeName>
    <alternativeName>
        <fullName evidence="21">Monosialoganglioside sialyltransferase</fullName>
    </alternativeName>
    <alternativeName>
        <fullName evidence="30">ST3Gal II</fullName>
    </alternativeName>
    <alternativeName>
        <fullName evidence="31">ST3GalA.2</fullName>
    </alternativeName>
    <alternativeName>
        <fullName evidence="32">Sialyltransferase 4B</fullName>
    </alternativeName>
</protein>
<keyword evidence="6" id="KW-0964">Secreted</keyword>
<dbReference type="GO" id="GO:0047288">
    <property type="term" value="F:beta-D-galactosyl-(1-&gt;3)-N-acetyl-beta-D-galactosaminide alpha-2,3- sialyltransferase"/>
    <property type="evidence" value="ECO:0007669"/>
    <property type="project" value="UniProtKB-EC"/>
</dbReference>
<dbReference type="GO" id="GO:0097503">
    <property type="term" value="P:sialylation"/>
    <property type="evidence" value="ECO:0007669"/>
    <property type="project" value="TreeGrafter"/>
</dbReference>
<keyword evidence="11" id="KW-1133">Transmembrane helix</keyword>
<evidence type="ECO:0000256" key="24">
    <source>
        <dbReference type="ARBA" id="ARBA00043773"/>
    </source>
</evidence>
<evidence type="ECO:0000256" key="22">
    <source>
        <dbReference type="ARBA" id="ARBA00042991"/>
    </source>
</evidence>
<evidence type="ECO:0000256" key="21">
    <source>
        <dbReference type="ARBA" id="ARBA00042990"/>
    </source>
</evidence>
<evidence type="ECO:0000256" key="11">
    <source>
        <dbReference type="ARBA" id="ARBA00022989"/>
    </source>
</evidence>
<comment type="pathway">
    <text evidence="4">Glycolipid biosynthesis.</text>
</comment>
<keyword evidence="15" id="KW-1015">Disulfide bond</keyword>
<dbReference type="Gene3D" id="3.90.1480.20">
    <property type="entry name" value="Glycosyl transferase family 29"/>
    <property type="match status" value="1"/>
</dbReference>
<feature type="binding site" evidence="33">
    <location>
        <position position="322"/>
    </location>
    <ligand>
        <name>substrate</name>
    </ligand>
</feature>
<dbReference type="Proteomes" id="UP000265140">
    <property type="component" value="Chromosome 17"/>
</dbReference>
<feature type="binding site" evidence="33">
    <location>
        <position position="272"/>
    </location>
    <ligand>
        <name>substrate</name>
    </ligand>
</feature>
<evidence type="ECO:0000256" key="30">
    <source>
        <dbReference type="ARBA" id="ARBA00081228"/>
    </source>
</evidence>
<comment type="catalytic activity">
    <reaction evidence="27">
        <text>a globoside GalGb4Cer + CMP-N-acetyl-beta-neuraminate = a globoside MSGG + CMP + H(+)</text>
        <dbReference type="Rhea" id="RHEA:65372"/>
        <dbReference type="ChEBI" id="CHEBI:15378"/>
        <dbReference type="ChEBI" id="CHEBI:57812"/>
        <dbReference type="ChEBI" id="CHEBI:60377"/>
        <dbReference type="ChEBI" id="CHEBI:140623"/>
        <dbReference type="ChEBI" id="CHEBI:140691"/>
    </reaction>
    <physiologicalReaction direction="left-to-right" evidence="27">
        <dbReference type="Rhea" id="RHEA:65373"/>
    </physiologicalReaction>
</comment>
<dbReference type="GO" id="GO:0003836">
    <property type="term" value="F:beta-galactoside (CMP) alpha-2,3-sialyltransferase activity"/>
    <property type="evidence" value="ECO:0007669"/>
    <property type="project" value="UniProtKB-EC"/>
</dbReference>
<comment type="catalytic activity">
    <reaction evidence="25">
        <text>a ganglioside GA1 + CMP-N-acetyl-beta-neuraminate = a ganglioside GM1b + CMP + H(+)</text>
        <dbReference type="Rhea" id="RHEA:48244"/>
        <dbReference type="ChEBI" id="CHEBI:15378"/>
        <dbReference type="ChEBI" id="CHEBI:57812"/>
        <dbReference type="ChEBI" id="CHEBI:60377"/>
        <dbReference type="ChEBI" id="CHEBI:88069"/>
        <dbReference type="ChEBI" id="CHEBI:90151"/>
    </reaction>
    <physiologicalReaction direction="left-to-right" evidence="25">
        <dbReference type="Rhea" id="RHEA:48245"/>
    </physiologicalReaction>
</comment>
<keyword evidence="9" id="KW-0812">Transmembrane</keyword>
<dbReference type="GeneID" id="105030696"/>
<dbReference type="EC" id="2.4.3.2" evidence="18"/>
<comment type="catalytic activity">
    <reaction evidence="23">
        <text>a ganglioside GA1 (d18:1(4E)) + CMP-N-acetyl-beta-neuraminate = a ganglioside GM1b (d18:1(4E)) + CMP + H(+)</text>
        <dbReference type="Rhea" id="RHEA:47560"/>
        <dbReference type="ChEBI" id="CHEBI:15378"/>
        <dbReference type="ChEBI" id="CHEBI:27938"/>
        <dbReference type="ChEBI" id="CHEBI:57812"/>
        <dbReference type="ChEBI" id="CHEBI:60377"/>
        <dbReference type="ChEBI" id="CHEBI:78568"/>
    </reaction>
    <physiologicalReaction direction="left-to-right" evidence="23">
        <dbReference type="Rhea" id="RHEA:47561"/>
    </physiologicalReaction>
</comment>
<comment type="catalytic activity">
    <reaction evidence="26">
        <text>ganglioside GM1 (d18:1(4E)/18:0) + CMP-N-acetyl-beta-neuraminate = ganglioside GD1a (18:1(4E)/18:0) + CMP + H(+)</text>
        <dbReference type="Rhea" id="RHEA:48248"/>
        <dbReference type="ChEBI" id="CHEBI:15378"/>
        <dbReference type="ChEBI" id="CHEBI:57812"/>
        <dbReference type="ChEBI" id="CHEBI:60377"/>
        <dbReference type="ChEBI" id="CHEBI:73110"/>
        <dbReference type="ChEBI" id="CHEBI:90153"/>
    </reaction>
    <physiologicalReaction direction="left-to-right" evidence="26">
        <dbReference type="Rhea" id="RHEA:48249"/>
    </physiologicalReaction>
</comment>
<dbReference type="GeneTree" id="ENSGT00940000166842"/>
<sequence length="348" mass="39356">MLFKRKVCLFALFCGIIFVMIASHTIQKNNILSMTLAETHVTSRGVLSPEVNRTPAPLSITSSSPNRICGCPSCKEVSQWFNKHYDPKQQPFLTDKVSSMDPLALKWWLALQRSAGEQTVYDVIQKMFQVITPPSMNVKSKSTQCLKCAVVGNSGNLLDCQCGSLIDTHNNIIRMNKATTMGFEADVGNRTTHHFMYPESAVDIAHGVHLVLLPFKLRDLEWVASALSTGEIKRTYMRVKDRVRADKDKVIVVNPAFFKYTHDQWTEHHGRYPSTGMLAIVFALHICDEVSVFGYGADQQGSWHHYWEDNKYGGAFRRTGVHNADFEMEVIQRMATEGIIKLHRRCTG</sequence>
<reference evidence="35" key="2">
    <citation type="submission" date="2025-08" db="UniProtKB">
        <authorList>
            <consortium name="Ensembl"/>
        </authorList>
    </citation>
    <scope>IDENTIFICATION</scope>
</reference>
<dbReference type="InterPro" id="IPR051757">
    <property type="entry name" value="Beta-gal_alpha2-3_sialyltrans"/>
</dbReference>
<evidence type="ECO:0000256" key="33">
    <source>
        <dbReference type="PIRSR" id="PIRSR005557-1"/>
    </source>
</evidence>
<dbReference type="AlphaFoldDB" id="A0AAY5L4B1"/>
<evidence type="ECO:0000256" key="26">
    <source>
        <dbReference type="ARBA" id="ARBA00047509"/>
    </source>
</evidence>
<feature type="binding site" evidence="33">
    <location>
        <position position="276"/>
    </location>
    <ligand>
        <name>substrate</name>
    </ligand>
</feature>
<dbReference type="InterPro" id="IPR038578">
    <property type="entry name" value="GT29-like_sf"/>
</dbReference>
<feature type="binding site" evidence="33">
    <location>
        <position position="236"/>
    </location>
    <ligand>
        <name>substrate</name>
    </ligand>
</feature>
<keyword evidence="13" id="KW-0443">Lipid metabolism</keyword>
<dbReference type="GO" id="GO:0032580">
    <property type="term" value="C:Golgi cisterna membrane"/>
    <property type="evidence" value="ECO:0007669"/>
    <property type="project" value="UniProtKB-SubCell"/>
</dbReference>
<dbReference type="GO" id="GO:0006629">
    <property type="term" value="P:lipid metabolic process"/>
    <property type="evidence" value="ECO:0007669"/>
    <property type="project" value="UniProtKB-KW"/>
</dbReference>
<evidence type="ECO:0000256" key="16">
    <source>
        <dbReference type="ARBA" id="ARBA00023180"/>
    </source>
</evidence>
<dbReference type="EC" id="2.4.3.4" evidence="19"/>
<evidence type="ECO:0000256" key="14">
    <source>
        <dbReference type="ARBA" id="ARBA00023136"/>
    </source>
</evidence>
<accession>A0AAY5L4B1</accession>
<feature type="binding site" evidence="33">
    <location>
        <position position="153"/>
    </location>
    <ligand>
        <name>substrate</name>
    </ligand>
</feature>
<evidence type="ECO:0000256" key="25">
    <source>
        <dbReference type="ARBA" id="ARBA00043816"/>
    </source>
</evidence>
<dbReference type="Pfam" id="PF00777">
    <property type="entry name" value="Glyco_transf_29"/>
    <property type="match status" value="1"/>
</dbReference>
<evidence type="ECO:0000256" key="18">
    <source>
        <dbReference type="ARBA" id="ARBA00039106"/>
    </source>
</evidence>
<evidence type="ECO:0000313" key="36">
    <source>
        <dbReference type="Proteomes" id="UP000265140"/>
    </source>
</evidence>
<dbReference type="GO" id="GO:0005576">
    <property type="term" value="C:extracellular region"/>
    <property type="evidence" value="ECO:0007669"/>
    <property type="project" value="UniProtKB-SubCell"/>
</dbReference>
<comment type="catalytic activity">
    <reaction evidence="24">
        <text>a ganglioside GM1 (d18:1(4E)) + CMP-N-acetyl-beta-neuraminate = a ganglioside GD1a (d18:1(4E)) + CMP + H(+)</text>
        <dbReference type="Rhea" id="RHEA:18021"/>
        <dbReference type="ChEBI" id="CHEBI:15378"/>
        <dbReference type="ChEBI" id="CHEBI:57812"/>
        <dbReference type="ChEBI" id="CHEBI:60377"/>
        <dbReference type="ChEBI" id="CHEBI:77709"/>
        <dbReference type="ChEBI" id="CHEBI:78445"/>
        <dbReference type="EC" id="2.4.3.2"/>
    </reaction>
    <physiologicalReaction direction="left-to-right" evidence="24">
        <dbReference type="Rhea" id="RHEA:18022"/>
    </physiologicalReaction>
</comment>
<feature type="binding site" evidence="33">
    <location>
        <position position="296"/>
    </location>
    <ligand>
        <name>substrate</name>
    </ligand>
</feature>
<dbReference type="KEGG" id="els:105030696"/>
<proteinExistence type="inferred from homology"/>
<evidence type="ECO:0000256" key="9">
    <source>
        <dbReference type="ARBA" id="ARBA00022692"/>
    </source>
</evidence>
<evidence type="ECO:0000256" key="4">
    <source>
        <dbReference type="ARBA" id="ARBA00004934"/>
    </source>
</evidence>
<keyword evidence="7" id="KW-0328">Glycosyltransferase</keyword>
<evidence type="ECO:0000256" key="12">
    <source>
        <dbReference type="ARBA" id="ARBA00023034"/>
    </source>
</evidence>
<evidence type="ECO:0000256" key="34">
    <source>
        <dbReference type="PIRSR" id="PIRSR005557-2"/>
    </source>
</evidence>
<comment type="similarity">
    <text evidence="5">Belongs to the glycosyltransferase 29 family.</text>
</comment>
<dbReference type="RefSeq" id="XP_010903025.1">
    <property type="nucleotide sequence ID" value="XM_010904723.3"/>
</dbReference>
<evidence type="ECO:0000256" key="32">
    <source>
        <dbReference type="ARBA" id="ARBA00082805"/>
    </source>
</evidence>
<dbReference type="InterPro" id="IPR012163">
    <property type="entry name" value="Sialyl_trans"/>
</dbReference>
<keyword evidence="36" id="KW-1185">Reference proteome</keyword>
<keyword evidence="12" id="KW-0333">Golgi apparatus</keyword>
<comment type="subcellular location">
    <subcellularLocation>
        <location evidence="1">Golgi apparatus</location>
        <location evidence="1">Golgi stack membrane</location>
        <topology evidence="1">Single-pass type II membrane protein</topology>
    </subcellularLocation>
    <subcellularLocation>
        <location evidence="2">Secreted</location>
    </subcellularLocation>
</comment>
<dbReference type="FunFam" id="3.90.1480.20:FF:000002">
    <property type="entry name" value="CMP-N-acetylneuraminate-beta-galactosamide- alpha-2,3-sialyltransferase 2"/>
    <property type="match status" value="1"/>
</dbReference>
<comment type="catalytic activity">
    <reaction evidence="17">
        <text>a beta-D-galactosyl-(1-&gt;3)-N-acetyl-alpha-D-galactosaminyl derivative + CMP-N-acetyl-beta-neuraminate = an N-acetyl-alpha-neuraminyl-(2-&gt;3)-beta-D-galactosyl-(1-&gt;3)-N-acetyl-alpha-D-galactosaminyl derivative + CMP + H(+)</text>
        <dbReference type="Rhea" id="RHEA:21616"/>
        <dbReference type="ChEBI" id="CHEBI:15378"/>
        <dbReference type="ChEBI" id="CHEBI:57812"/>
        <dbReference type="ChEBI" id="CHEBI:60377"/>
        <dbReference type="ChEBI" id="CHEBI:133470"/>
        <dbReference type="ChEBI" id="CHEBI:139596"/>
        <dbReference type="EC" id="2.4.3.4"/>
    </reaction>
    <physiologicalReaction direction="left-to-right" evidence="17">
        <dbReference type="Rhea" id="RHEA:21617"/>
    </physiologicalReaction>
</comment>
<evidence type="ECO:0000256" key="13">
    <source>
        <dbReference type="ARBA" id="ARBA00023098"/>
    </source>
</evidence>
<feature type="binding site" evidence="33">
    <location>
        <position position="112"/>
    </location>
    <ligand>
        <name>substrate</name>
    </ligand>
</feature>
<dbReference type="PANTHER" id="PTHR46032">
    <property type="entry name" value="ALPHA-2,3-SIALYLTRANSFERASE ST3GAL I ISOFORM X1"/>
    <property type="match status" value="1"/>
</dbReference>
<evidence type="ECO:0000256" key="17">
    <source>
        <dbReference type="ARBA" id="ARBA00036292"/>
    </source>
</evidence>
<reference evidence="35 36" key="1">
    <citation type="submission" date="2020-02" db="EMBL/GenBank/DDBJ databases">
        <title>Esox lucius (northern pike) genome, fEsoLuc1, primary haplotype.</title>
        <authorList>
            <person name="Myers G."/>
            <person name="Karagic N."/>
            <person name="Meyer A."/>
            <person name="Pippel M."/>
            <person name="Reichard M."/>
            <person name="Winkler S."/>
            <person name="Tracey A."/>
            <person name="Sims Y."/>
            <person name="Howe K."/>
            <person name="Rhie A."/>
            <person name="Formenti G."/>
            <person name="Durbin R."/>
            <person name="Fedrigo O."/>
            <person name="Jarvis E.D."/>
        </authorList>
    </citation>
    <scope>NUCLEOTIDE SEQUENCE [LARGE SCALE GENOMIC DNA]</scope>
</reference>
<evidence type="ECO:0000256" key="5">
    <source>
        <dbReference type="ARBA" id="ARBA00006003"/>
    </source>
</evidence>
<dbReference type="CDD" id="cd23966">
    <property type="entry name" value="GT29_ST3GAL1_2"/>
    <property type="match status" value="1"/>
</dbReference>
<dbReference type="InterPro" id="IPR001675">
    <property type="entry name" value="Glyco_trans_29"/>
</dbReference>
<keyword evidence="10" id="KW-0735">Signal-anchor</keyword>
<evidence type="ECO:0000256" key="10">
    <source>
        <dbReference type="ARBA" id="ARBA00022968"/>
    </source>
</evidence>
<dbReference type="PANTHER" id="PTHR46032:SF5">
    <property type="entry name" value="ST3 BETA-GALACTOSIDE ALPHA-2,3-SIALYLTRANSFERASE 8"/>
    <property type="match status" value="1"/>
</dbReference>
<feature type="disulfide bond" evidence="34">
    <location>
        <begin position="148"/>
        <end position="287"/>
    </location>
</feature>
<evidence type="ECO:0000256" key="19">
    <source>
        <dbReference type="ARBA" id="ARBA00039107"/>
    </source>
</evidence>
<evidence type="ECO:0000256" key="7">
    <source>
        <dbReference type="ARBA" id="ARBA00022676"/>
    </source>
</evidence>
<evidence type="ECO:0000256" key="27">
    <source>
        <dbReference type="ARBA" id="ARBA00052027"/>
    </source>
</evidence>
<name>A0AAY5L4B1_ESOLU</name>
<evidence type="ECO:0000256" key="3">
    <source>
        <dbReference type="ARBA" id="ARBA00004922"/>
    </source>
</evidence>
<evidence type="ECO:0000256" key="20">
    <source>
        <dbReference type="ARBA" id="ARBA00042448"/>
    </source>
</evidence>
<evidence type="ECO:0000256" key="6">
    <source>
        <dbReference type="ARBA" id="ARBA00022525"/>
    </source>
</evidence>
<organism evidence="35 36">
    <name type="scientific">Esox lucius</name>
    <name type="common">Northern pike</name>
    <dbReference type="NCBI Taxonomy" id="8010"/>
    <lineage>
        <taxon>Eukaryota</taxon>
        <taxon>Metazoa</taxon>
        <taxon>Chordata</taxon>
        <taxon>Craniata</taxon>
        <taxon>Vertebrata</taxon>
        <taxon>Euteleostomi</taxon>
        <taxon>Actinopterygii</taxon>
        <taxon>Neopterygii</taxon>
        <taxon>Teleostei</taxon>
        <taxon>Protacanthopterygii</taxon>
        <taxon>Esociformes</taxon>
        <taxon>Esocidae</taxon>
        <taxon>Esox</taxon>
    </lineage>
</organism>
<reference evidence="35" key="3">
    <citation type="submission" date="2025-09" db="UniProtKB">
        <authorList>
            <consortium name="Ensembl"/>
        </authorList>
    </citation>
    <scope>IDENTIFICATION</scope>
</reference>